<organism evidence="2">
    <name type="scientific">Candidatus Caldatribacterium saccharofermentans</name>
    <dbReference type="NCBI Taxonomy" id="1454753"/>
    <lineage>
        <taxon>Bacteria</taxon>
        <taxon>Pseudomonadati</taxon>
        <taxon>Atribacterota</taxon>
        <taxon>Atribacteria</taxon>
        <taxon>Atribacterales</taxon>
        <taxon>Candidatus Caldatribacteriaceae</taxon>
        <taxon>Candidatus Caldatribacterium</taxon>
    </lineage>
</organism>
<sequence>MPMNFFGFKETTWTFLLVLIVLLLGIVVWLTLWVKGLLERRAFRRLMRRAKNLERQALQFLERQGFRCLQEQAERESFFLLNGRRIPFRVRVDYLLKRKGRRYIAEVKTGKQVESPENPSIRRQLLEYALLFAPCAVLFVDGEHEKVYEVSFPWLGSLPRTTRWMWIVCFSVGFLVGRWSRGW</sequence>
<keyword evidence="1" id="KW-0812">Transmembrane</keyword>
<dbReference type="InterPro" id="IPR011604">
    <property type="entry name" value="PDDEXK-like_dom_sf"/>
</dbReference>
<dbReference type="RefSeq" id="WP_017873098.1">
    <property type="nucleotide sequence ID" value="NZ_CP187957.1"/>
</dbReference>
<comment type="caution">
    <text evidence="2">The sequence shown here is derived from an EMBL/GenBank/DDBJ whole genome shotgun (WGS) entry which is preliminary data.</text>
</comment>
<feature type="transmembrane region" description="Helical" evidence="1">
    <location>
        <begin position="12"/>
        <end position="38"/>
    </location>
</feature>
<evidence type="ECO:0000313" key="2">
    <source>
        <dbReference type="EMBL" id="HGY38259.1"/>
    </source>
</evidence>
<name>A0A7V4TFC5_9BACT</name>
<proteinExistence type="predicted"/>
<gene>
    <name evidence="2" type="ORF">ENW11_00385</name>
</gene>
<keyword evidence="1" id="KW-1133">Transmembrane helix</keyword>
<reference evidence="2" key="1">
    <citation type="journal article" date="2020" name="mSystems">
        <title>Genome- and Community-Level Interaction Insights into Carbon Utilization and Element Cycling Functions of Hydrothermarchaeota in Hydrothermal Sediment.</title>
        <authorList>
            <person name="Zhou Z."/>
            <person name="Liu Y."/>
            <person name="Xu W."/>
            <person name="Pan J."/>
            <person name="Luo Z.H."/>
            <person name="Li M."/>
        </authorList>
    </citation>
    <scope>NUCLEOTIDE SEQUENCE [LARGE SCALE GENOMIC DNA]</scope>
    <source>
        <strain evidence="2">SpSt-82</strain>
    </source>
</reference>
<protein>
    <recommendedName>
        <fullName evidence="3">PD-(D/E)XK endonuclease-like domain-containing protein</fullName>
    </recommendedName>
</protein>
<dbReference type="AlphaFoldDB" id="A0A7V4TFC5"/>
<keyword evidence="1" id="KW-0472">Membrane</keyword>
<evidence type="ECO:0000256" key="1">
    <source>
        <dbReference type="SAM" id="Phobius"/>
    </source>
</evidence>
<evidence type="ECO:0008006" key="3">
    <source>
        <dbReference type="Google" id="ProtNLM"/>
    </source>
</evidence>
<accession>A0A7V4TFC5</accession>
<dbReference type="EMBL" id="DTIY01000004">
    <property type="protein sequence ID" value="HGY38259.1"/>
    <property type="molecule type" value="Genomic_DNA"/>
</dbReference>
<dbReference type="Gene3D" id="3.90.320.10">
    <property type="match status" value="1"/>
</dbReference>